<evidence type="ECO:0000256" key="3">
    <source>
        <dbReference type="SAM" id="SignalP"/>
    </source>
</evidence>
<dbReference type="VEuPathDB" id="CryptoDB:Cvel_13084"/>
<evidence type="ECO:0000256" key="1">
    <source>
        <dbReference type="SAM" id="MobiDB-lite"/>
    </source>
</evidence>
<keyword evidence="2" id="KW-0812">Transmembrane</keyword>
<keyword evidence="2" id="KW-0472">Membrane</keyword>
<sequence length="528" mass="57708">MRQGLCAFLFVSWICLTCAQDTNECSTTIIRDDFTTFGSLWSKDETDPTKTEISISSNRLLLDANTGVDMWAFRLDSPAAYMTAQTGEYRIKASMRLTGTYTAVNCGFVVYTNDGEVTPFLHGPTKWDAAGTDGTCFVEIKGGGASGCSNTVAASSNAFTEVEMHSDGTGVYSFYADGNTVYSSFNHGSTPPRVGILLRTQEAASCEVEWLEVIVPTDSSSFLYLPADSSSFLYLPADSSSSSGSSSRVTVGDLEIDTSTDLSVSEDSGSVAGQRIALSNTLKAEVEAKTDPEKREFVQGFASYLVDQYGCTPPAVALESFPSGDFGRVGGKPPLFIHLPNAGDSYTLIERSKTFTVSKVSARRKRRRQLIEEDSEEEKEKEEEDFDENSRSTFAAVSRRRSLGSSEFHVTSTDADVSVQVVSGWEEKADVSGETWYVVVDGTSDDGLTLYAVDTSSTLNVVDVVSLCSDHRNWCIGVCTFAFLLFVYGVSVWAFLGLYWWPGVAEKKALPGAWRVRTSQVCWLRRHR</sequence>
<evidence type="ECO:0000256" key="2">
    <source>
        <dbReference type="SAM" id="Phobius"/>
    </source>
</evidence>
<reference evidence="4" key="1">
    <citation type="submission" date="2014-11" db="EMBL/GenBank/DDBJ databases">
        <authorList>
            <person name="Otto D Thomas"/>
            <person name="Naeem Raeece"/>
        </authorList>
    </citation>
    <scope>NUCLEOTIDE SEQUENCE</scope>
</reference>
<feature type="signal peptide" evidence="3">
    <location>
        <begin position="1"/>
        <end position="19"/>
    </location>
</feature>
<feature type="region of interest" description="Disordered" evidence="1">
    <location>
        <begin position="366"/>
        <end position="388"/>
    </location>
</feature>
<feature type="chain" id="PRO_5005192616" evidence="3">
    <location>
        <begin position="20"/>
        <end position="528"/>
    </location>
</feature>
<feature type="compositionally biased region" description="Acidic residues" evidence="1">
    <location>
        <begin position="372"/>
        <end position="387"/>
    </location>
</feature>
<name>A0A0G4ICD9_9ALVE</name>
<evidence type="ECO:0000313" key="4">
    <source>
        <dbReference type="EMBL" id="CEM54839.1"/>
    </source>
</evidence>
<gene>
    <name evidence="4" type="ORF">Cvel_13084</name>
</gene>
<dbReference type="AlphaFoldDB" id="A0A0G4ICD9"/>
<protein>
    <submittedName>
        <fullName evidence="4">Uncharacterized protein</fullName>
    </submittedName>
</protein>
<accession>A0A0G4ICD9</accession>
<dbReference type="EMBL" id="CDMZ01005822">
    <property type="protein sequence ID" value="CEM54839.1"/>
    <property type="molecule type" value="Genomic_DNA"/>
</dbReference>
<proteinExistence type="predicted"/>
<organism evidence="4">
    <name type="scientific">Chromera velia CCMP2878</name>
    <dbReference type="NCBI Taxonomy" id="1169474"/>
    <lineage>
        <taxon>Eukaryota</taxon>
        <taxon>Sar</taxon>
        <taxon>Alveolata</taxon>
        <taxon>Colpodellida</taxon>
        <taxon>Chromeraceae</taxon>
        <taxon>Chromera</taxon>
    </lineage>
</organism>
<keyword evidence="3" id="KW-0732">Signal</keyword>
<feature type="transmembrane region" description="Helical" evidence="2">
    <location>
        <begin position="481"/>
        <end position="501"/>
    </location>
</feature>
<keyword evidence="2" id="KW-1133">Transmembrane helix</keyword>